<name>A0A9D4PTB7_RHISA</name>
<feature type="compositionally biased region" description="Basic and acidic residues" evidence="1">
    <location>
        <begin position="236"/>
        <end position="295"/>
    </location>
</feature>
<dbReference type="EMBL" id="JABSTV010001250">
    <property type="protein sequence ID" value="KAH7955321.1"/>
    <property type="molecule type" value="Genomic_DNA"/>
</dbReference>
<evidence type="ECO:0000313" key="3">
    <source>
        <dbReference type="EMBL" id="KAH7955321.1"/>
    </source>
</evidence>
<keyword evidence="2" id="KW-0812">Transmembrane</keyword>
<organism evidence="3 4">
    <name type="scientific">Rhipicephalus sanguineus</name>
    <name type="common">Brown dog tick</name>
    <name type="synonym">Ixodes sanguineus</name>
    <dbReference type="NCBI Taxonomy" id="34632"/>
    <lineage>
        <taxon>Eukaryota</taxon>
        <taxon>Metazoa</taxon>
        <taxon>Ecdysozoa</taxon>
        <taxon>Arthropoda</taxon>
        <taxon>Chelicerata</taxon>
        <taxon>Arachnida</taxon>
        <taxon>Acari</taxon>
        <taxon>Parasitiformes</taxon>
        <taxon>Ixodida</taxon>
        <taxon>Ixodoidea</taxon>
        <taxon>Ixodidae</taxon>
        <taxon>Rhipicephalinae</taxon>
        <taxon>Rhipicephalus</taxon>
        <taxon>Rhipicephalus</taxon>
    </lineage>
</organism>
<keyword evidence="2" id="KW-0472">Membrane</keyword>
<accession>A0A9D4PTB7</accession>
<reference evidence="3" key="1">
    <citation type="journal article" date="2020" name="Cell">
        <title>Large-Scale Comparative Analyses of Tick Genomes Elucidate Their Genetic Diversity and Vector Capacities.</title>
        <authorList>
            <consortium name="Tick Genome and Microbiome Consortium (TIGMIC)"/>
            <person name="Jia N."/>
            <person name="Wang J."/>
            <person name="Shi W."/>
            <person name="Du L."/>
            <person name="Sun Y."/>
            <person name="Zhan W."/>
            <person name="Jiang J.F."/>
            <person name="Wang Q."/>
            <person name="Zhang B."/>
            <person name="Ji P."/>
            <person name="Bell-Sakyi L."/>
            <person name="Cui X.M."/>
            <person name="Yuan T.T."/>
            <person name="Jiang B.G."/>
            <person name="Yang W.F."/>
            <person name="Lam T.T."/>
            <person name="Chang Q.C."/>
            <person name="Ding S.J."/>
            <person name="Wang X.J."/>
            <person name="Zhu J.G."/>
            <person name="Ruan X.D."/>
            <person name="Zhao L."/>
            <person name="Wei J.T."/>
            <person name="Ye R.Z."/>
            <person name="Que T.C."/>
            <person name="Du C.H."/>
            <person name="Zhou Y.H."/>
            <person name="Cheng J.X."/>
            <person name="Dai P.F."/>
            <person name="Guo W.B."/>
            <person name="Han X.H."/>
            <person name="Huang E.J."/>
            <person name="Li L.F."/>
            <person name="Wei W."/>
            <person name="Gao Y.C."/>
            <person name="Liu J.Z."/>
            <person name="Shao H.Z."/>
            <person name="Wang X."/>
            <person name="Wang C.C."/>
            <person name="Yang T.C."/>
            <person name="Huo Q.B."/>
            <person name="Li W."/>
            <person name="Chen H.Y."/>
            <person name="Chen S.E."/>
            <person name="Zhou L.G."/>
            <person name="Ni X.B."/>
            <person name="Tian J.H."/>
            <person name="Sheng Y."/>
            <person name="Liu T."/>
            <person name="Pan Y.S."/>
            <person name="Xia L.Y."/>
            <person name="Li J."/>
            <person name="Zhao F."/>
            <person name="Cao W.C."/>
        </authorList>
    </citation>
    <scope>NUCLEOTIDE SEQUENCE</scope>
    <source>
        <strain evidence="3">Rsan-2018</strain>
    </source>
</reference>
<keyword evidence="4" id="KW-1185">Reference proteome</keyword>
<keyword evidence="2" id="KW-1133">Transmembrane helix</keyword>
<proteinExistence type="predicted"/>
<protein>
    <submittedName>
        <fullName evidence="3">Uncharacterized protein</fullName>
    </submittedName>
</protein>
<comment type="caution">
    <text evidence="3">The sequence shown here is derived from an EMBL/GenBank/DDBJ whole genome shotgun (WGS) entry which is preliminary data.</text>
</comment>
<reference evidence="3" key="2">
    <citation type="submission" date="2021-09" db="EMBL/GenBank/DDBJ databases">
        <authorList>
            <person name="Jia N."/>
            <person name="Wang J."/>
            <person name="Shi W."/>
            <person name="Du L."/>
            <person name="Sun Y."/>
            <person name="Zhan W."/>
            <person name="Jiang J."/>
            <person name="Wang Q."/>
            <person name="Zhang B."/>
            <person name="Ji P."/>
            <person name="Sakyi L.B."/>
            <person name="Cui X."/>
            <person name="Yuan T."/>
            <person name="Jiang B."/>
            <person name="Yang W."/>
            <person name="Lam T.T.-Y."/>
            <person name="Chang Q."/>
            <person name="Ding S."/>
            <person name="Wang X."/>
            <person name="Zhu J."/>
            <person name="Ruan X."/>
            <person name="Zhao L."/>
            <person name="Wei J."/>
            <person name="Que T."/>
            <person name="Du C."/>
            <person name="Cheng J."/>
            <person name="Dai P."/>
            <person name="Han X."/>
            <person name="Huang E."/>
            <person name="Gao Y."/>
            <person name="Liu J."/>
            <person name="Shao H."/>
            <person name="Ye R."/>
            <person name="Li L."/>
            <person name="Wei W."/>
            <person name="Wang X."/>
            <person name="Wang C."/>
            <person name="Huo Q."/>
            <person name="Li W."/>
            <person name="Guo W."/>
            <person name="Chen H."/>
            <person name="Chen S."/>
            <person name="Zhou L."/>
            <person name="Zhou L."/>
            <person name="Ni X."/>
            <person name="Tian J."/>
            <person name="Zhou Y."/>
            <person name="Sheng Y."/>
            <person name="Liu T."/>
            <person name="Pan Y."/>
            <person name="Xia L."/>
            <person name="Li J."/>
            <person name="Zhao F."/>
            <person name="Cao W."/>
        </authorList>
    </citation>
    <scope>NUCLEOTIDE SEQUENCE</scope>
    <source>
        <strain evidence="3">Rsan-2018</strain>
        <tissue evidence="3">Larvae</tissue>
    </source>
</reference>
<evidence type="ECO:0000313" key="4">
    <source>
        <dbReference type="Proteomes" id="UP000821837"/>
    </source>
</evidence>
<dbReference type="AlphaFoldDB" id="A0A9D4PTB7"/>
<feature type="region of interest" description="Disordered" evidence="1">
    <location>
        <begin position="181"/>
        <end position="205"/>
    </location>
</feature>
<dbReference type="Proteomes" id="UP000821837">
    <property type="component" value="Unassembled WGS sequence"/>
</dbReference>
<feature type="region of interest" description="Disordered" evidence="1">
    <location>
        <begin position="361"/>
        <end position="381"/>
    </location>
</feature>
<feature type="region of interest" description="Disordered" evidence="1">
    <location>
        <begin position="141"/>
        <end position="162"/>
    </location>
</feature>
<evidence type="ECO:0000256" key="2">
    <source>
        <dbReference type="SAM" id="Phobius"/>
    </source>
</evidence>
<feature type="region of interest" description="Disordered" evidence="1">
    <location>
        <begin position="236"/>
        <end position="308"/>
    </location>
</feature>
<feature type="transmembrane region" description="Helical" evidence="2">
    <location>
        <begin position="83"/>
        <end position="104"/>
    </location>
</feature>
<feature type="compositionally biased region" description="Basic and acidic residues" evidence="1">
    <location>
        <begin position="142"/>
        <end position="151"/>
    </location>
</feature>
<sequence>MPHVKDRLDYFSRGDSRRPGTFSNELEEHPAVGILLTQPPESPPSTIKENLVKCPPAYAMYKSSVVVACNGIVYPFASFWFCVATYLVIGIPAMFMALFMSTLYSRKTKPKLVIEQRFTAPVIPDTFAAAKRTYTASVVSVKTKDANKKEPPPSSSSSSCSTDYGDCLLDDDNFDIYIRVKKPHRNEDKPEAVDPNVKSTAKRETEVNANDEVIISYDDGSKPVAKINVKGDRKEIIKDNKAHTDRPSSVEKQAGLDEDKRPDKTKVQDKKATLTTKERRGSLAGDAQEKKESKAARNLGGSSRQNSTTEVRALLYEPPQSPFGRTVRAMPQRRLSDGLGSSVLDSITSSSVHLARSLFSRYRTVRGDSEDEGSSLQPSSP</sequence>
<gene>
    <name evidence="3" type="ORF">HPB52_000281</name>
</gene>
<evidence type="ECO:0000256" key="1">
    <source>
        <dbReference type="SAM" id="MobiDB-lite"/>
    </source>
</evidence>